<evidence type="ECO:0000313" key="1">
    <source>
        <dbReference type="EMBL" id="SVE42758.1"/>
    </source>
</evidence>
<dbReference type="AlphaFoldDB" id="A0A383DFW4"/>
<sequence>MQQYILTCALLMWIFVPTVFGQETTLWEYNAGLTPIEHFEVTPLGSIFVGRPDRTVALDQYTGEVLWERDDIQGCSPLADNPETPVNEADGSVRCQVRGMESRGGFGRGRGNAAFRTGARFSSLPNTNLGMFETGFQGPDRTSDRYMAIDFGPGDTLWDSLELSLERTRGYLYVSELNRFFLAGQD</sequence>
<gene>
    <name evidence="1" type="ORF">METZ01_LOCUS495612</name>
</gene>
<protein>
    <submittedName>
        <fullName evidence="1">Uncharacterized protein</fullName>
    </submittedName>
</protein>
<organism evidence="1">
    <name type="scientific">marine metagenome</name>
    <dbReference type="NCBI Taxonomy" id="408172"/>
    <lineage>
        <taxon>unclassified sequences</taxon>
        <taxon>metagenomes</taxon>
        <taxon>ecological metagenomes</taxon>
    </lineage>
</organism>
<name>A0A383DFW4_9ZZZZ</name>
<dbReference type="EMBL" id="UINC01216570">
    <property type="protein sequence ID" value="SVE42758.1"/>
    <property type="molecule type" value="Genomic_DNA"/>
</dbReference>
<reference evidence="1" key="1">
    <citation type="submission" date="2018-05" db="EMBL/GenBank/DDBJ databases">
        <authorList>
            <person name="Lanie J.A."/>
            <person name="Ng W.-L."/>
            <person name="Kazmierczak K.M."/>
            <person name="Andrzejewski T.M."/>
            <person name="Davidsen T.M."/>
            <person name="Wayne K.J."/>
            <person name="Tettelin H."/>
            <person name="Glass J.I."/>
            <person name="Rusch D."/>
            <person name="Podicherti R."/>
            <person name="Tsui H.-C.T."/>
            <person name="Winkler M.E."/>
        </authorList>
    </citation>
    <scope>NUCLEOTIDE SEQUENCE</scope>
</reference>
<feature type="non-terminal residue" evidence="1">
    <location>
        <position position="186"/>
    </location>
</feature>
<proteinExistence type="predicted"/>
<accession>A0A383DFW4</accession>